<dbReference type="Pfam" id="PF02012">
    <property type="entry name" value="BNR"/>
    <property type="match status" value="1"/>
</dbReference>
<dbReference type="PROSITE" id="PS51257">
    <property type="entry name" value="PROKAR_LIPOPROTEIN"/>
    <property type="match status" value="1"/>
</dbReference>
<accession>A0A1L3J3M8</accession>
<dbReference type="InterPro" id="IPR031778">
    <property type="entry name" value="Sortilin_N"/>
</dbReference>
<dbReference type="InterPro" id="IPR015943">
    <property type="entry name" value="WD40/YVTN_repeat-like_dom_sf"/>
</dbReference>
<dbReference type="OrthoDB" id="9813892at2"/>
<dbReference type="STRING" id="1913577.LPB144_04605"/>
<dbReference type="AlphaFoldDB" id="A0A1L3J3M8"/>
<sequence length="355" mass="39021">MKKISFLLILLVFACKNSNNEKDLSQAENPQPSNFEKVEVEVILQDDSLSVRAIELMGKNLAFAANGGVYGLYNSQKGTWGTNTVEFNETKPEFRAVASTSNDFFMLSVGNPALLYKTGDEGNMEVIYKEENEKVFYDAMTFWNDKEGIAMGDPTDNCISVIITRDGGKSWKKLDCSLLPEAAEGEAAFAASNSNIAVQGDHTWILTGGKRSRILYSSDKGKSWEVFDTPLIQGKATTGGYSLDFYDKDRGIIIGGDYTDPDGNTSNKAITRDGGKTWNLIADGKMPGYKSSIRYVPNSDAKGIVATGFTGIDYSKDGGKNWERLSEEGFYTLRFLNDSVAYAAGKGRIAKLRFH</sequence>
<dbReference type="PANTHER" id="PTHR47199">
    <property type="entry name" value="PHOTOSYSTEM II STABILITY/ASSEMBLY FACTOR HCF136, CHLOROPLASTIC"/>
    <property type="match status" value="1"/>
</dbReference>
<evidence type="ECO:0000313" key="3">
    <source>
        <dbReference type="EMBL" id="APG59738.1"/>
    </source>
</evidence>
<dbReference type="RefSeq" id="WP_072552390.1">
    <property type="nucleotide sequence ID" value="NZ_CP018153.1"/>
</dbReference>
<dbReference type="Proteomes" id="UP000182510">
    <property type="component" value="Chromosome"/>
</dbReference>
<feature type="domain" description="Sortilin N-terminal" evidence="2">
    <location>
        <begin position="161"/>
        <end position="283"/>
    </location>
</feature>
<dbReference type="Pfam" id="PF15902">
    <property type="entry name" value="Sortilin-Vps10"/>
    <property type="match status" value="1"/>
</dbReference>
<dbReference type="InterPro" id="IPR002860">
    <property type="entry name" value="BNR_rpt"/>
</dbReference>
<gene>
    <name evidence="3" type="ORF">LPB144_04605</name>
</gene>
<dbReference type="CDD" id="cd15482">
    <property type="entry name" value="Sialidase_non-viral"/>
    <property type="match status" value="1"/>
</dbReference>
<protein>
    <submittedName>
        <fullName evidence="3">Oxidoreductase</fullName>
    </submittedName>
</protein>
<evidence type="ECO:0000259" key="2">
    <source>
        <dbReference type="Pfam" id="PF15902"/>
    </source>
</evidence>
<reference evidence="3 4" key="1">
    <citation type="submission" date="2016-11" db="EMBL/GenBank/DDBJ databases">
        <title>Gramella sp. LPB0144 isolated from marine environment.</title>
        <authorList>
            <person name="Kim E."/>
            <person name="Yi H."/>
        </authorList>
    </citation>
    <scope>NUCLEOTIDE SEQUENCE [LARGE SCALE GENOMIC DNA]</scope>
    <source>
        <strain evidence="3 4">LPB0144</strain>
    </source>
</reference>
<dbReference type="SUPFAM" id="SSF110296">
    <property type="entry name" value="Oligoxyloglucan reducing end-specific cellobiohydrolase"/>
    <property type="match status" value="1"/>
</dbReference>
<name>A0A1L3J3M8_9FLAO</name>
<dbReference type="PANTHER" id="PTHR47199:SF2">
    <property type="entry name" value="PHOTOSYSTEM II STABILITY_ASSEMBLY FACTOR HCF136, CHLOROPLASTIC"/>
    <property type="match status" value="1"/>
</dbReference>
<organism evidence="3 4">
    <name type="scientific">Christiangramia salexigens</name>
    <dbReference type="NCBI Taxonomy" id="1913577"/>
    <lineage>
        <taxon>Bacteria</taxon>
        <taxon>Pseudomonadati</taxon>
        <taxon>Bacteroidota</taxon>
        <taxon>Flavobacteriia</taxon>
        <taxon>Flavobacteriales</taxon>
        <taxon>Flavobacteriaceae</taxon>
        <taxon>Christiangramia</taxon>
    </lineage>
</organism>
<dbReference type="EMBL" id="CP018153">
    <property type="protein sequence ID" value="APG59738.1"/>
    <property type="molecule type" value="Genomic_DNA"/>
</dbReference>
<evidence type="ECO:0000256" key="1">
    <source>
        <dbReference type="ARBA" id="ARBA00022737"/>
    </source>
</evidence>
<dbReference type="Gene3D" id="2.130.10.10">
    <property type="entry name" value="YVTN repeat-like/Quinoprotein amine dehydrogenase"/>
    <property type="match status" value="1"/>
</dbReference>
<proteinExistence type="predicted"/>
<dbReference type="KEGG" id="grl:LPB144_04605"/>
<evidence type="ECO:0000313" key="4">
    <source>
        <dbReference type="Proteomes" id="UP000182510"/>
    </source>
</evidence>
<keyword evidence="4" id="KW-1185">Reference proteome</keyword>
<keyword evidence="1" id="KW-0677">Repeat</keyword>